<sequence length="48" mass="5377">MDNNPRLFIKAGLIYGLLSVAFAVSIANILSISVRVRFVRIHINLFGF</sequence>
<accession>A0A381RNE5</accession>
<feature type="non-terminal residue" evidence="2">
    <location>
        <position position="48"/>
    </location>
</feature>
<reference evidence="2" key="1">
    <citation type="submission" date="2018-05" db="EMBL/GenBank/DDBJ databases">
        <authorList>
            <person name="Lanie J.A."/>
            <person name="Ng W.-L."/>
            <person name="Kazmierczak K.M."/>
            <person name="Andrzejewski T.M."/>
            <person name="Davidsen T.M."/>
            <person name="Wayne K.J."/>
            <person name="Tettelin H."/>
            <person name="Glass J.I."/>
            <person name="Rusch D."/>
            <person name="Podicherti R."/>
            <person name="Tsui H.-C.T."/>
            <person name="Winkler M.E."/>
        </authorList>
    </citation>
    <scope>NUCLEOTIDE SEQUENCE</scope>
</reference>
<feature type="transmembrane region" description="Helical" evidence="1">
    <location>
        <begin position="12"/>
        <end position="34"/>
    </location>
</feature>
<keyword evidence="1" id="KW-0812">Transmembrane</keyword>
<organism evidence="2">
    <name type="scientific">marine metagenome</name>
    <dbReference type="NCBI Taxonomy" id="408172"/>
    <lineage>
        <taxon>unclassified sequences</taxon>
        <taxon>metagenomes</taxon>
        <taxon>ecological metagenomes</taxon>
    </lineage>
</organism>
<protein>
    <submittedName>
        <fullName evidence="2">Uncharacterized protein</fullName>
    </submittedName>
</protein>
<name>A0A381RNE5_9ZZZZ</name>
<proteinExistence type="predicted"/>
<dbReference type="EMBL" id="UINC01002089">
    <property type="protein sequence ID" value="SUZ92774.1"/>
    <property type="molecule type" value="Genomic_DNA"/>
</dbReference>
<gene>
    <name evidence="2" type="ORF">METZ01_LOCUS45628</name>
</gene>
<keyword evidence="1" id="KW-0472">Membrane</keyword>
<dbReference type="AlphaFoldDB" id="A0A381RNE5"/>
<keyword evidence="1" id="KW-1133">Transmembrane helix</keyword>
<evidence type="ECO:0000313" key="2">
    <source>
        <dbReference type="EMBL" id="SUZ92774.1"/>
    </source>
</evidence>
<evidence type="ECO:0000256" key="1">
    <source>
        <dbReference type="SAM" id="Phobius"/>
    </source>
</evidence>